<proteinExistence type="predicted"/>
<accession>A0A3A9WAU6</accession>
<name>A0A3A9WAU6_9ACTN</name>
<evidence type="ECO:0000259" key="2">
    <source>
        <dbReference type="PROSITE" id="PS51819"/>
    </source>
</evidence>
<keyword evidence="5" id="KW-1185">Reference proteome</keyword>
<gene>
    <name evidence="4" type="ORF">D7318_09545</name>
    <name evidence="3" type="ORF">D7319_08370</name>
</gene>
<dbReference type="SUPFAM" id="SSF54593">
    <property type="entry name" value="Glyoxalase/Bleomycin resistance protein/Dihydroxybiphenyl dioxygenase"/>
    <property type="match status" value="1"/>
</dbReference>
<dbReference type="Proteomes" id="UP000275024">
    <property type="component" value="Unassembled WGS sequence"/>
</dbReference>
<evidence type="ECO:0000256" key="1">
    <source>
        <dbReference type="SAM" id="MobiDB-lite"/>
    </source>
</evidence>
<dbReference type="CDD" id="cd06587">
    <property type="entry name" value="VOC"/>
    <property type="match status" value="1"/>
</dbReference>
<dbReference type="EMBL" id="RBDX01000005">
    <property type="protein sequence ID" value="RKN10441.1"/>
    <property type="molecule type" value="Genomic_DNA"/>
</dbReference>
<dbReference type="PROSITE" id="PS51819">
    <property type="entry name" value="VOC"/>
    <property type="match status" value="1"/>
</dbReference>
<dbReference type="AlphaFoldDB" id="A0A3A9WAU6"/>
<dbReference type="Pfam" id="PF18029">
    <property type="entry name" value="Glyoxalase_6"/>
    <property type="match status" value="1"/>
</dbReference>
<dbReference type="InterPro" id="IPR037523">
    <property type="entry name" value="VOC_core"/>
</dbReference>
<evidence type="ECO:0000313" key="4">
    <source>
        <dbReference type="EMBL" id="RKN24700.1"/>
    </source>
</evidence>
<dbReference type="InterPro" id="IPR041581">
    <property type="entry name" value="Glyoxalase_6"/>
</dbReference>
<dbReference type="Proteomes" id="UP000268652">
    <property type="component" value="Unassembled WGS sequence"/>
</dbReference>
<dbReference type="PANTHER" id="PTHR35908">
    <property type="entry name" value="HYPOTHETICAL FUSION PROTEIN"/>
    <property type="match status" value="1"/>
</dbReference>
<dbReference type="EMBL" id="RBDY01000005">
    <property type="protein sequence ID" value="RKN24700.1"/>
    <property type="molecule type" value="Genomic_DNA"/>
</dbReference>
<sequence>MTHDTARPRIGRPTTVLDSPDARALARFYERLLGWDVIADEPDWAQLAEPGGPGRLSFQTEGAYERPQWPTRPGRPQMGMHLDLEVDDVERAAAHAEAVGAVLAPFQPQPDVRVCLDPAGHPFCLWARD</sequence>
<protein>
    <submittedName>
        <fullName evidence="3">VOC family protein</fullName>
    </submittedName>
</protein>
<evidence type="ECO:0000313" key="3">
    <source>
        <dbReference type="EMBL" id="RKN10441.1"/>
    </source>
</evidence>
<reference evidence="5 6" key="1">
    <citation type="submission" date="2018-09" db="EMBL/GenBank/DDBJ databases">
        <title>Streptomyces sp. nov. DS1-2, an endophytic actinomycete isolated from roots of Dendrobium scabrilingue.</title>
        <authorList>
            <person name="Kuncharoen N."/>
            <person name="Kudo T."/>
            <person name="Ohkuma M."/>
            <person name="Yuki M."/>
            <person name="Tanasupawat S."/>
        </authorList>
    </citation>
    <scope>NUCLEOTIDE SEQUENCE [LARGE SCALE GENOMIC DNA]</scope>
    <source>
        <strain evidence="3 6">AZ1-7</strain>
        <strain evidence="4 5">DS1-2</strain>
    </source>
</reference>
<evidence type="ECO:0000313" key="5">
    <source>
        <dbReference type="Proteomes" id="UP000268652"/>
    </source>
</evidence>
<organism evidence="3 6">
    <name type="scientific">Streptomyces radicis</name>
    <dbReference type="NCBI Taxonomy" id="1750517"/>
    <lineage>
        <taxon>Bacteria</taxon>
        <taxon>Bacillati</taxon>
        <taxon>Actinomycetota</taxon>
        <taxon>Actinomycetes</taxon>
        <taxon>Kitasatosporales</taxon>
        <taxon>Streptomycetaceae</taxon>
        <taxon>Streptomyces</taxon>
    </lineage>
</organism>
<dbReference type="Gene3D" id="3.10.180.10">
    <property type="entry name" value="2,3-Dihydroxybiphenyl 1,2-Dioxygenase, domain 1"/>
    <property type="match status" value="1"/>
</dbReference>
<feature type="region of interest" description="Disordered" evidence="1">
    <location>
        <begin position="51"/>
        <end position="79"/>
    </location>
</feature>
<dbReference type="InterPro" id="IPR029068">
    <property type="entry name" value="Glyas_Bleomycin-R_OHBP_Dase"/>
</dbReference>
<feature type="domain" description="VOC" evidence="2">
    <location>
        <begin position="9"/>
        <end position="129"/>
    </location>
</feature>
<dbReference type="PANTHER" id="PTHR35908:SF1">
    <property type="entry name" value="CONSERVED PROTEIN"/>
    <property type="match status" value="1"/>
</dbReference>
<dbReference type="RefSeq" id="WP_120696463.1">
    <property type="nucleotide sequence ID" value="NZ_RBDX01000005.1"/>
</dbReference>
<dbReference type="OrthoDB" id="1645442at2"/>
<evidence type="ECO:0000313" key="6">
    <source>
        <dbReference type="Proteomes" id="UP000275024"/>
    </source>
</evidence>
<comment type="caution">
    <text evidence="3">The sequence shown here is derived from an EMBL/GenBank/DDBJ whole genome shotgun (WGS) entry which is preliminary data.</text>
</comment>